<comment type="caution">
    <text evidence="1">The sequence shown here is derived from an EMBL/GenBank/DDBJ whole genome shotgun (WGS) entry which is preliminary data.</text>
</comment>
<reference evidence="1 2" key="1">
    <citation type="submission" date="2014-10" db="EMBL/GenBank/DDBJ databases">
        <title>Draft genome of the hookworm Ancylostoma caninum.</title>
        <authorList>
            <person name="Mitreva M."/>
        </authorList>
    </citation>
    <scope>NUCLEOTIDE SEQUENCE [LARGE SCALE GENOMIC DNA]</scope>
    <source>
        <strain evidence="1 2">Baltimore</strain>
    </source>
</reference>
<proteinExistence type="predicted"/>
<keyword evidence="2" id="KW-1185">Reference proteome</keyword>
<sequence>MPKILTSSEPVIFLANWSLPSTNLQDSPIPGAHVQPTVLSEEHDTIRWSTGVLLPGTDVRHRGRVPHPTRRAAVPAKRSAGLLPAQVAGRLTGWLRPSTDSNSSL</sequence>
<organism evidence="1 2">
    <name type="scientific">Ancylostoma caninum</name>
    <name type="common">Dog hookworm</name>
    <dbReference type="NCBI Taxonomy" id="29170"/>
    <lineage>
        <taxon>Eukaryota</taxon>
        <taxon>Metazoa</taxon>
        <taxon>Ecdysozoa</taxon>
        <taxon>Nematoda</taxon>
        <taxon>Chromadorea</taxon>
        <taxon>Rhabditida</taxon>
        <taxon>Rhabditina</taxon>
        <taxon>Rhabditomorpha</taxon>
        <taxon>Strongyloidea</taxon>
        <taxon>Ancylostomatidae</taxon>
        <taxon>Ancylostomatinae</taxon>
        <taxon>Ancylostoma</taxon>
    </lineage>
</organism>
<name>A0A368G9Q7_ANCCA</name>
<gene>
    <name evidence="1" type="ORF">ANCCAN_12878</name>
</gene>
<dbReference type="Proteomes" id="UP000252519">
    <property type="component" value="Unassembled WGS sequence"/>
</dbReference>
<protein>
    <submittedName>
        <fullName evidence="1">Uncharacterized protein</fullName>
    </submittedName>
</protein>
<evidence type="ECO:0000313" key="2">
    <source>
        <dbReference type="Proteomes" id="UP000252519"/>
    </source>
</evidence>
<evidence type="ECO:0000313" key="1">
    <source>
        <dbReference type="EMBL" id="RCN41143.1"/>
    </source>
</evidence>
<dbReference type="AlphaFoldDB" id="A0A368G9Q7"/>
<dbReference type="EMBL" id="JOJR01000248">
    <property type="protein sequence ID" value="RCN41143.1"/>
    <property type="molecule type" value="Genomic_DNA"/>
</dbReference>
<accession>A0A368G9Q7</accession>